<proteinExistence type="predicted"/>
<evidence type="ECO:0000256" key="1">
    <source>
        <dbReference type="SAM" id="Phobius"/>
    </source>
</evidence>
<dbReference type="RefSeq" id="WP_063177956.1">
    <property type="nucleotide sequence ID" value="NZ_LQNT01000001.1"/>
</dbReference>
<sequence length="99" mass="11500">MPVCATCHHRWSFKETLRAMYTLKPTMTCPNCRKEQHLTSASRKRGAFAPFLVLIPMLLNVFFDLNWLTVIGGMVLIAVVFNLVYPRMIELTDKEEPIW</sequence>
<dbReference type="Proteomes" id="UP000076490">
    <property type="component" value="Unassembled WGS sequence"/>
</dbReference>
<gene>
    <name evidence="2" type="ORF">AV656_01040</name>
</gene>
<dbReference type="NCBIfam" id="TIGR04104">
    <property type="entry name" value="cxxc_20_cxxc"/>
    <property type="match status" value="1"/>
</dbReference>
<evidence type="ECO:0000313" key="3">
    <source>
        <dbReference type="Proteomes" id="UP000076490"/>
    </source>
</evidence>
<feature type="transmembrane region" description="Helical" evidence="1">
    <location>
        <begin position="69"/>
        <end position="85"/>
    </location>
</feature>
<comment type="caution">
    <text evidence="2">The sequence shown here is derived from an EMBL/GenBank/DDBJ whole genome shotgun (WGS) entry which is preliminary data.</text>
</comment>
<evidence type="ECO:0008006" key="4">
    <source>
        <dbReference type="Google" id="ProtNLM"/>
    </source>
</evidence>
<keyword evidence="1" id="KW-0812">Transmembrane</keyword>
<keyword evidence="1" id="KW-0472">Membrane</keyword>
<dbReference type="InterPro" id="IPR026369">
    <property type="entry name" value="CxxC_20_CxxC"/>
</dbReference>
<reference evidence="2 3" key="1">
    <citation type="submission" date="2016-01" db="EMBL/GenBank/DDBJ databases">
        <title>Whole genome sequencing of Bhargavaea cecembensis T14.</title>
        <authorList>
            <person name="Hong K.W."/>
        </authorList>
    </citation>
    <scope>NUCLEOTIDE SEQUENCE [LARGE SCALE GENOMIC DNA]</scope>
    <source>
        <strain evidence="2 3">T14</strain>
    </source>
</reference>
<dbReference type="EMBL" id="LQNT01000001">
    <property type="protein sequence ID" value="KZE39899.1"/>
    <property type="molecule type" value="Genomic_DNA"/>
</dbReference>
<accession>A0A165HGU7</accession>
<dbReference type="OrthoDB" id="2418141at2"/>
<organism evidence="2 3">
    <name type="scientific">Bhargavaea cecembensis</name>
    <dbReference type="NCBI Taxonomy" id="394098"/>
    <lineage>
        <taxon>Bacteria</taxon>
        <taxon>Bacillati</taxon>
        <taxon>Bacillota</taxon>
        <taxon>Bacilli</taxon>
        <taxon>Bacillales</taxon>
        <taxon>Caryophanaceae</taxon>
        <taxon>Bhargavaea</taxon>
    </lineage>
</organism>
<evidence type="ECO:0000313" key="2">
    <source>
        <dbReference type="EMBL" id="KZE39899.1"/>
    </source>
</evidence>
<name>A0A165HGU7_9BACL</name>
<dbReference type="AlphaFoldDB" id="A0A165HGU7"/>
<feature type="transmembrane region" description="Helical" evidence="1">
    <location>
        <begin position="46"/>
        <end position="63"/>
    </location>
</feature>
<protein>
    <recommendedName>
        <fullName evidence="4">Cxxc_20_cxxc protein</fullName>
    </recommendedName>
</protein>
<keyword evidence="1" id="KW-1133">Transmembrane helix</keyword>